<dbReference type="KEGG" id="goe:100898571"/>
<evidence type="ECO:0000256" key="5">
    <source>
        <dbReference type="ARBA" id="ARBA00022729"/>
    </source>
</evidence>
<dbReference type="RefSeq" id="XP_003745530.1">
    <property type="nucleotide sequence ID" value="XM_003745482.2"/>
</dbReference>
<dbReference type="InterPro" id="IPR036598">
    <property type="entry name" value="GOLD_dom_sf"/>
</dbReference>
<reference evidence="14" key="1">
    <citation type="submission" date="2025-08" db="UniProtKB">
        <authorList>
            <consortium name="RefSeq"/>
        </authorList>
    </citation>
    <scope>IDENTIFICATION</scope>
</reference>
<evidence type="ECO:0000256" key="11">
    <source>
        <dbReference type="SAM" id="SignalP"/>
    </source>
</evidence>
<keyword evidence="6 10" id="KW-1133">Transmembrane helix</keyword>
<evidence type="ECO:0000256" key="4">
    <source>
        <dbReference type="ARBA" id="ARBA00022692"/>
    </source>
</evidence>
<evidence type="ECO:0000256" key="3">
    <source>
        <dbReference type="ARBA" id="ARBA00022473"/>
    </source>
</evidence>
<comment type="subcellular location">
    <subcellularLocation>
        <location evidence="8">Endomembrane system</location>
        <topology evidence="8">Single-pass membrane protein</topology>
    </subcellularLocation>
    <subcellularLocation>
        <location evidence="1 9">Membrane</location>
        <topology evidence="1 9">Single-pass type I membrane protein</topology>
    </subcellularLocation>
</comment>
<evidence type="ECO:0000259" key="12">
    <source>
        <dbReference type="PROSITE" id="PS50866"/>
    </source>
</evidence>
<keyword evidence="4 9" id="KW-0812">Transmembrane</keyword>
<comment type="similarity">
    <text evidence="2 9">Belongs to the EMP24/GP25L family.</text>
</comment>
<dbReference type="SMART" id="SM01190">
    <property type="entry name" value="EMP24_GP25L"/>
    <property type="match status" value="1"/>
</dbReference>
<dbReference type="GeneID" id="100898571"/>
<organism evidence="13 14">
    <name type="scientific">Galendromus occidentalis</name>
    <name type="common">western predatory mite</name>
    <dbReference type="NCBI Taxonomy" id="34638"/>
    <lineage>
        <taxon>Eukaryota</taxon>
        <taxon>Metazoa</taxon>
        <taxon>Ecdysozoa</taxon>
        <taxon>Arthropoda</taxon>
        <taxon>Chelicerata</taxon>
        <taxon>Arachnida</taxon>
        <taxon>Acari</taxon>
        <taxon>Parasitiformes</taxon>
        <taxon>Mesostigmata</taxon>
        <taxon>Gamasina</taxon>
        <taxon>Phytoseioidea</taxon>
        <taxon>Phytoseiidae</taxon>
        <taxon>Typhlodrominae</taxon>
        <taxon>Galendromus</taxon>
    </lineage>
</organism>
<name>A0AAJ6VYZ9_9ACAR</name>
<dbReference type="Pfam" id="PF01105">
    <property type="entry name" value="EMP24_GP25L"/>
    <property type="match status" value="1"/>
</dbReference>
<dbReference type="PANTHER" id="PTHR22811">
    <property type="entry name" value="TRANSMEMBRANE EMP24 DOMAIN-CONTAINING PROTEIN"/>
    <property type="match status" value="1"/>
</dbReference>
<dbReference type="GO" id="GO:0012505">
    <property type="term" value="C:endomembrane system"/>
    <property type="evidence" value="ECO:0007669"/>
    <property type="project" value="UniProtKB-SubCell"/>
</dbReference>
<evidence type="ECO:0000256" key="10">
    <source>
        <dbReference type="SAM" id="Phobius"/>
    </source>
</evidence>
<keyword evidence="13" id="KW-1185">Reference proteome</keyword>
<evidence type="ECO:0000256" key="6">
    <source>
        <dbReference type="ARBA" id="ARBA00022989"/>
    </source>
</evidence>
<dbReference type="AlphaFoldDB" id="A0AAJ6VYZ9"/>
<accession>A0AAJ6VYZ9</accession>
<dbReference type="InterPro" id="IPR015720">
    <property type="entry name" value="Emp24-like"/>
</dbReference>
<dbReference type="Proteomes" id="UP000694867">
    <property type="component" value="Unplaced"/>
</dbReference>
<evidence type="ECO:0000256" key="2">
    <source>
        <dbReference type="ARBA" id="ARBA00007104"/>
    </source>
</evidence>
<proteinExistence type="inferred from homology"/>
<sequence length="209" mass="23523">MKSLLPLFLICSLLFDGVLSYFIVVDAHAEECFHDRVAKGTKMGLTFEVVEGGFLDIDVKITGPDGKVVYNGERESSNKYTFAAYAEGMYAYCFSNAMSTMTPKTVMFSMDIGEEPKNEETGKPAADAVTGAAGDTKLEDMINELHTAMTGVKHEQEYMMIRDRIHRSISESTNSRVVIWAIFENLVIFAMTFGQVYYLKRIFEVRRLV</sequence>
<dbReference type="SUPFAM" id="SSF101576">
    <property type="entry name" value="Supernatant protein factor (SPF), C-terminal domain"/>
    <property type="match status" value="1"/>
</dbReference>
<evidence type="ECO:0000256" key="7">
    <source>
        <dbReference type="ARBA" id="ARBA00023136"/>
    </source>
</evidence>
<dbReference type="InterPro" id="IPR009038">
    <property type="entry name" value="GOLD_dom"/>
</dbReference>
<keyword evidence="3" id="KW-0217">Developmental protein</keyword>
<evidence type="ECO:0000256" key="9">
    <source>
        <dbReference type="RuleBase" id="RU003827"/>
    </source>
</evidence>
<evidence type="ECO:0000256" key="8">
    <source>
        <dbReference type="ARBA" id="ARBA00037847"/>
    </source>
</evidence>
<feature type="transmembrane region" description="Helical" evidence="10">
    <location>
        <begin position="177"/>
        <end position="199"/>
    </location>
</feature>
<evidence type="ECO:0000256" key="1">
    <source>
        <dbReference type="ARBA" id="ARBA00004479"/>
    </source>
</evidence>
<feature type="chain" id="PRO_5042551735" evidence="11">
    <location>
        <begin position="21"/>
        <end position="209"/>
    </location>
</feature>
<keyword evidence="5 11" id="KW-0732">Signal</keyword>
<feature type="signal peptide" evidence="11">
    <location>
        <begin position="1"/>
        <end position="20"/>
    </location>
</feature>
<evidence type="ECO:0000313" key="14">
    <source>
        <dbReference type="RefSeq" id="XP_003745530.1"/>
    </source>
</evidence>
<evidence type="ECO:0000313" key="13">
    <source>
        <dbReference type="Proteomes" id="UP000694867"/>
    </source>
</evidence>
<gene>
    <name evidence="14" type="primary">LOC100898571</name>
</gene>
<dbReference type="GO" id="GO:0016020">
    <property type="term" value="C:membrane"/>
    <property type="evidence" value="ECO:0007669"/>
    <property type="project" value="UniProtKB-SubCell"/>
</dbReference>
<dbReference type="PROSITE" id="PS50866">
    <property type="entry name" value="GOLD"/>
    <property type="match status" value="1"/>
</dbReference>
<keyword evidence="7 10" id="KW-0472">Membrane</keyword>
<feature type="domain" description="GOLD" evidence="12">
    <location>
        <begin position="30"/>
        <end position="112"/>
    </location>
</feature>
<protein>
    <submittedName>
        <fullName evidence="14">Transmembrane emp24 domain-containing protein 2</fullName>
    </submittedName>
</protein>